<evidence type="ECO:0000313" key="1">
    <source>
        <dbReference type="EMBL" id="GAA4148704.1"/>
    </source>
</evidence>
<reference evidence="2" key="1">
    <citation type="journal article" date="2019" name="Int. J. Syst. Evol. Microbiol.">
        <title>The Global Catalogue of Microorganisms (GCM) 10K type strain sequencing project: providing services to taxonomists for standard genome sequencing and annotation.</title>
        <authorList>
            <consortium name="The Broad Institute Genomics Platform"/>
            <consortium name="The Broad Institute Genome Sequencing Center for Infectious Disease"/>
            <person name="Wu L."/>
            <person name="Ma J."/>
        </authorList>
    </citation>
    <scope>NUCLEOTIDE SEQUENCE [LARGE SCALE GENOMIC DNA]</scope>
    <source>
        <strain evidence="2">JCM 17589</strain>
    </source>
</reference>
<proteinExistence type="predicted"/>
<dbReference type="Gene3D" id="3.40.1580.10">
    <property type="entry name" value="SMI1/KNR4-like"/>
    <property type="match status" value="1"/>
</dbReference>
<accession>A0ABP7Z770</accession>
<keyword evidence="2" id="KW-1185">Reference proteome</keyword>
<gene>
    <name evidence="1" type="ORF">GCM10022285_57100</name>
</gene>
<comment type="caution">
    <text evidence="1">The sequence shown here is derived from an EMBL/GenBank/DDBJ whole genome shotgun (WGS) entry which is preliminary data.</text>
</comment>
<organism evidence="1 2">
    <name type="scientific">Streptomyces tunisiensis</name>
    <dbReference type="NCBI Taxonomy" id="948699"/>
    <lineage>
        <taxon>Bacteria</taxon>
        <taxon>Bacillati</taxon>
        <taxon>Actinomycetota</taxon>
        <taxon>Actinomycetes</taxon>
        <taxon>Kitasatosporales</taxon>
        <taxon>Streptomycetaceae</taxon>
        <taxon>Streptomyces</taxon>
    </lineage>
</organism>
<dbReference type="EMBL" id="BAABBU010000032">
    <property type="protein sequence ID" value="GAA4148704.1"/>
    <property type="molecule type" value="Genomic_DNA"/>
</dbReference>
<dbReference type="RefSeq" id="WP_346158012.1">
    <property type="nucleotide sequence ID" value="NZ_BAABBU010000032.1"/>
</dbReference>
<sequence length="174" mass="19208">MDLSRIGELLGVPPANGDVNRDWEGVERHYGAALPVDYKQFVSAYGPGCISGQLYVFHPRAVLGDDGLHLESLWEQTALTYGELSRSHPEMYPYPVYPEPGGCIAVARSISGNHVFLKPPSGSVSKWEVVVEMGQWFELNMSFTDFIWQALNGDLFLPVIEGAPSFDPVGSMEM</sequence>
<dbReference type="SUPFAM" id="SSF160631">
    <property type="entry name" value="SMI1/KNR4-like"/>
    <property type="match status" value="1"/>
</dbReference>
<name>A0ABP7Z770_9ACTN</name>
<dbReference type="Proteomes" id="UP001501845">
    <property type="component" value="Unassembled WGS sequence"/>
</dbReference>
<evidence type="ECO:0008006" key="3">
    <source>
        <dbReference type="Google" id="ProtNLM"/>
    </source>
</evidence>
<dbReference type="InterPro" id="IPR037883">
    <property type="entry name" value="Knr4/Smi1-like_sf"/>
</dbReference>
<evidence type="ECO:0000313" key="2">
    <source>
        <dbReference type="Proteomes" id="UP001501845"/>
    </source>
</evidence>
<protein>
    <recommendedName>
        <fullName evidence="3">Knr4/Smi1-like domain-containing protein</fullName>
    </recommendedName>
</protein>